<feature type="transmembrane region" description="Helical" evidence="1">
    <location>
        <begin position="80"/>
        <end position="99"/>
    </location>
</feature>
<feature type="domain" description="PiggyBac transposable element-derived protein" evidence="2">
    <location>
        <begin position="4"/>
        <end position="94"/>
    </location>
</feature>
<dbReference type="EMBL" id="QXFT01000201">
    <property type="protein sequence ID" value="KAE9351125.1"/>
    <property type="molecule type" value="Genomic_DNA"/>
</dbReference>
<name>A0A6A4FTZ0_9STRA</name>
<reference evidence="3 4" key="1">
    <citation type="submission" date="2018-08" db="EMBL/GenBank/DDBJ databases">
        <title>Genomic investigation of the strawberry pathogen Phytophthora fragariae indicates pathogenicity is determined by transcriptional variation in three key races.</title>
        <authorList>
            <person name="Adams T.M."/>
            <person name="Armitage A.D."/>
            <person name="Sobczyk M.K."/>
            <person name="Bates H.J."/>
            <person name="Dunwell J.M."/>
            <person name="Nellist C.F."/>
            <person name="Harrison R.J."/>
        </authorList>
    </citation>
    <scope>NUCLEOTIDE SEQUENCE [LARGE SCALE GENOMIC DNA]</scope>
    <source>
        <strain evidence="3 4">SCRP333</strain>
    </source>
</reference>
<dbReference type="PANTHER" id="PTHR46599:SF3">
    <property type="entry name" value="PIGGYBAC TRANSPOSABLE ELEMENT-DERIVED PROTEIN 4"/>
    <property type="match status" value="1"/>
</dbReference>
<comment type="caution">
    <text evidence="3">The sequence shown here is derived from an EMBL/GenBank/DDBJ whole genome shotgun (WGS) entry which is preliminary data.</text>
</comment>
<dbReference type="AlphaFoldDB" id="A0A6A4FTZ0"/>
<evidence type="ECO:0000256" key="1">
    <source>
        <dbReference type="SAM" id="Phobius"/>
    </source>
</evidence>
<keyword evidence="4" id="KW-1185">Reference proteome</keyword>
<proteinExistence type="predicted"/>
<keyword evidence="1" id="KW-0472">Membrane</keyword>
<dbReference type="Proteomes" id="UP000434957">
    <property type="component" value="Unassembled WGS sequence"/>
</dbReference>
<sequence length="121" mass="14406">MKAIRWDYNQGVHMLLTGSSGQSDRIVRRDQETAQEAELMASRVVKDYQTYMGGVNVHYQLRLQRYSLQMAQRYKKYYKSLFLGLIDLTNINAFILFNWRRFTDGKSKISHVEFLKHLHLE</sequence>
<dbReference type="PANTHER" id="PTHR46599">
    <property type="entry name" value="PIGGYBAC TRANSPOSABLE ELEMENT-DERIVED PROTEIN 4"/>
    <property type="match status" value="1"/>
</dbReference>
<evidence type="ECO:0000313" key="3">
    <source>
        <dbReference type="EMBL" id="KAE9351125.1"/>
    </source>
</evidence>
<keyword evidence="1" id="KW-0812">Transmembrane</keyword>
<keyword evidence="1" id="KW-1133">Transmembrane helix</keyword>
<accession>A0A6A4FTZ0</accession>
<gene>
    <name evidence="3" type="ORF">PR003_g5037</name>
</gene>
<organism evidence="3 4">
    <name type="scientific">Phytophthora rubi</name>
    <dbReference type="NCBI Taxonomy" id="129364"/>
    <lineage>
        <taxon>Eukaryota</taxon>
        <taxon>Sar</taxon>
        <taxon>Stramenopiles</taxon>
        <taxon>Oomycota</taxon>
        <taxon>Peronosporomycetes</taxon>
        <taxon>Peronosporales</taxon>
        <taxon>Peronosporaceae</taxon>
        <taxon>Phytophthora</taxon>
    </lineage>
</organism>
<dbReference type="Pfam" id="PF13843">
    <property type="entry name" value="DDE_Tnp_1_7"/>
    <property type="match status" value="1"/>
</dbReference>
<dbReference type="InterPro" id="IPR029526">
    <property type="entry name" value="PGBD"/>
</dbReference>
<evidence type="ECO:0000259" key="2">
    <source>
        <dbReference type="Pfam" id="PF13843"/>
    </source>
</evidence>
<protein>
    <recommendedName>
        <fullName evidence="2">PiggyBac transposable element-derived protein domain-containing protein</fullName>
    </recommendedName>
</protein>
<evidence type="ECO:0000313" key="4">
    <source>
        <dbReference type="Proteomes" id="UP000434957"/>
    </source>
</evidence>